<feature type="compositionally biased region" description="Pro residues" evidence="1">
    <location>
        <begin position="13"/>
        <end position="22"/>
    </location>
</feature>
<feature type="region of interest" description="Disordered" evidence="1">
    <location>
        <begin position="1"/>
        <end position="23"/>
    </location>
</feature>
<protein>
    <submittedName>
        <fullName evidence="2">Predicted protein</fullName>
    </submittedName>
</protein>
<dbReference type="OMA" id="WWSECER"/>
<gene>
    <name evidence="2" type="ORF">MICPUCDRAFT_50042</name>
</gene>
<sequence length="370" mass="41072">MGNRQSRRARANDPPPPPPPLDPTFAPDLCVDVACLVMRHLDSVRDRASLLCASRVFREAGKRAESLPTSLDFAACPRASGKRALAFMRRITGISRPRSIAGKRVTVLTVPKALLLDRVRLAGCQGVTKKHLAGLDVYVRHRRRSARPFLAGPFDLWPCVECDKVVDDEGGRACVCCPRTRVFCTSCQRVEGGETVCAYCNDYACSYHDPEEYEDDLVYCVQCDKAACLNCAVERDLYCIGCDAMRCDLCTDALTTCMVCEENFCEGCWEGLWCTGSNPRGCGKATCHDCLDSEHGHFLQCEACEGYWCRDCKVVAGTKRGDGKFHHVPCVGCGAEYCDSCTEKLGETERICTECENLYCNDCWEEHYCS</sequence>
<dbReference type="KEGG" id="mpp:MICPUCDRAFT_50042"/>
<keyword evidence="3" id="KW-1185">Reference proteome</keyword>
<proteinExistence type="predicted"/>
<name>C1MH41_MICPC</name>
<dbReference type="EMBL" id="GG663735">
    <property type="protein sequence ID" value="EEH60680.1"/>
    <property type="molecule type" value="Genomic_DNA"/>
</dbReference>
<evidence type="ECO:0000256" key="1">
    <source>
        <dbReference type="SAM" id="MobiDB-lite"/>
    </source>
</evidence>
<reference evidence="2 3" key="1">
    <citation type="journal article" date="2009" name="Science">
        <title>Green evolution and dynamic adaptations revealed by genomes of the marine picoeukaryotes Micromonas.</title>
        <authorList>
            <person name="Worden A.Z."/>
            <person name="Lee J.H."/>
            <person name="Mock T."/>
            <person name="Rouze P."/>
            <person name="Simmons M.P."/>
            <person name="Aerts A.L."/>
            <person name="Allen A.E."/>
            <person name="Cuvelier M.L."/>
            <person name="Derelle E."/>
            <person name="Everett M.V."/>
            <person name="Foulon E."/>
            <person name="Grimwood J."/>
            <person name="Gundlach H."/>
            <person name="Henrissat B."/>
            <person name="Napoli C."/>
            <person name="McDonald S.M."/>
            <person name="Parker M.S."/>
            <person name="Rombauts S."/>
            <person name="Salamov A."/>
            <person name="Von Dassow P."/>
            <person name="Badger J.H."/>
            <person name="Coutinho P.M."/>
            <person name="Demir E."/>
            <person name="Dubchak I."/>
            <person name="Gentemann C."/>
            <person name="Eikrem W."/>
            <person name="Gready J.E."/>
            <person name="John U."/>
            <person name="Lanier W."/>
            <person name="Lindquist E.A."/>
            <person name="Lucas S."/>
            <person name="Mayer K.F."/>
            <person name="Moreau H."/>
            <person name="Not F."/>
            <person name="Otillar R."/>
            <person name="Panaud O."/>
            <person name="Pangilinan J."/>
            <person name="Paulsen I."/>
            <person name="Piegu B."/>
            <person name="Poliakov A."/>
            <person name="Robbens S."/>
            <person name="Schmutz J."/>
            <person name="Toulza E."/>
            <person name="Wyss T."/>
            <person name="Zelensky A."/>
            <person name="Zhou K."/>
            <person name="Armbrust E.V."/>
            <person name="Bhattacharya D."/>
            <person name="Goodenough U.W."/>
            <person name="Van de Peer Y."/>
            <person name="Grigoriev I.V."/>
        </authorList>
    </citation>
    <scope>NUCLEOTIDE SEQUENCE [LARGE SCALE GENOMIC DNA]</scope>
    <source>
        <strain evidence="2 3">CCMP1545</strain>
    </source>
</reference>
<accession>C1MH41</accession>
<organism evidence="3">
    <name type="scientific">Micromonas pusilla (strain CCMP1545)</name>
    <name type="common">Picoplanktonic green alga</name>
    <dbReference type="NCBI Taxonomy" id="564608"/>
    <lineage>
        <taxon>Eukaryota</taxon>
        <taxon>Viridiplantae</taxon>
        <taxon>Chlorophyta</taxon>
        <taxon>Mamiellophyceae</taxon>
        <taxon>Mamiellales</taxon>
        <taxon>Mamiellaceae</taxon>
        <taxon>Micromonas</taxon>
    </lineage>
</organism>
<dbReference type="Proteomes" id="UP000001876">
    <property type="component" value="Unassembled WGS sequence"/>
</dbReference>
<dbReference type="GeneID" id="9680524"/>
<dbReference type="AlphaFoldDB" id="C1MH41"/>
<evidence type="ECO:0000313" key="3">
    <source>
        <dbReference type="Proteomes" id="UP000001876"/>
    </source>
</evidence>
<evidence type="ECO:0000313" key="2">
    <source>
        <dbReference type="EMBL" id="EEH60680.1"/>
    </source>
</evidence>
<dbReference type="RefSeq" id="XP_003055428.1">
    <property type="nucleotide sequence ID" value="XM_003055382.1"/>
</dbReference>